<proteinExistence type="predicted"/>
<gene>
    <name evidence="4" type="ORF">D1610_13205</name>
</gene>
<dbReference type="RefSeq" id="WP_118864651.1">
    <property type="nucleotide sequence ID" value="NZ_QWLV01000006.1"/>
</dbReference>
<feature type="region of interest" description="Disordered" evidence="1">
    <location>
        <begin position="119"/>
        <end position="143"/>
    </location>
</feature>
<dbReference type="OrthoDB" id="7306064at2"/>
<dbReference type="Pfam" id="PF07811">
    <property type="entry name" value="TadE"/>
    <property type="match status" value="1"/>
</dbReference>
<dbReference type="AlphaFoldDB" id="A0A396RLA4"/>
<organism evidence="4 5">
    <name type="scientific">Sphingomonas gilva</name>
    <dbReference type="NCBI Taxonomy" id="2305907"/>
    <lineage>
        <taxon>Bacteria</taxon>
        <taxon>Pseudomonadati</taxon>
        <taxon>Pseudomonadota</taxon>
        <taxon>Alphaproteobacteria</taxon>
        <taxon>Sphingomonadales</taxon>
        <taxon>Sphingomonadaceae</taxon>
        <taxon>Sphingomonas</taxon>
    </lineage>
</organism>
<feature type="domain" description="TadE-like" evidence="3">
    <location>
        <begin position="14"/>
        <end position="56"/>
    </location>
</feature>
<reference evidence="4 5" key="1">
    <citation type="submission" date="2018-08" db="EMBL/GenBank/DDBJ databases">
        <title>The multiple taxonomic identification of Sphingomonas gilva.</title>
        <authorList>
            <person name="Zhu D."/>
            <person name="Zheng S."/>
        </authorList>
    </citation>
    <scope>NUCLEOTIDE SEQUENCE [LARGE SCALE GENOMIC DNA]</scope>
    <source>
        <strain evidence="4 5">ZDH117</strain>
    </source>
</reference>
<evidence type="ECO:0000313" key="4">
    <source>
        <dbReference type="EMBL" id="RHW17070.1"/>
    </source>
</evidence>
<keyword evidence="2" id="KW-0812">Transmembrane</keyword>
<evidence type="ECO:0000256" key="1">
    <source>
        <dbReference type="SAM" id="MobiDB-lite"/>
    </source>
</evidence>
<evidence type="ECO:0000256" key="2">
    <source>
        <dbReference type="SAM" id="Phobius"/>
    </source>
</evidence>
<name>A0A396RLA4_9SPHN</name>
<comment type="caution">
    <text evidence="4">The sequence shown here is derived from an EMBL/GenBank/DDBJ whole genome shotgun (WGS) entry which is preliminary data.</text>
</comment>
<keyword evidence="2" id="KW-0472">Membrane</keyword>
<sequence length="200" mass="21808">MRRLARSLRRDRRGATLVEFAIVAPVLCLLLIGAFDMGHTLYMKTVLQGVMQKSARDSGLESGLDNRETIDAKVEKQVKALANNAEITFKRRYYRTFSAAAAAKAEPFTDTNANGKCDAGEPFEDQNHNHVRDADGADDGQGGAKDSVLYTVTVEYPRMFPMNAMLGFSDTTTVTGAMILANQPYGDQGSYAAPTVRNCA</sequence>
<dbReference type="EMBL" id="QWLV01000006">
    <property type="protein sequence ID" value="RHW17070.1"/>
    <property type="molecule type" value="Genomic_DNA"/>
</dbReference>
<dbReference type="Proteomes" id="UP000266693">
    <property type="component" value="Unassembled WGS sequence"/>
</dbReference>
<protein>
    <submittedName>
        <fullName evidence="4">Pilus assembly protein</fullName>
    </submittedName>
</protein>
<feature type="transmembrane region" description="Helical" evidence="2">
    <location>
        <begin position="20"/>
        <end position="42"/>
    </location>
</feature>
<keyword evidence="5" id="KW-1185">Reference proteome</keyword>
<evidence type="ECO:0000313" key="5">
    <source>
        <dbReference type="Proteomes" id="UP000266693"/>
    </source>
</evidence>
<dbReference type="InterPro" id="IPR012495">
    <property type="entry name" value="TadE-like_dom"/>
</dbReference>
<feature type="compositionally biased region" description="Basic and acidic residues" evidence="1">
    <location>
        <begin position="125"/>
        <end position="135"/>
    </location>
</feature>
<evidence type="ECO:0000259" key="3">
    <source>
        <dbReference type="Pfam" id="PF07811"/>
    </source>
</evidence>
<keyword evidence="2" id="KW-1133">Transmembrane helix</keyword>
<accession>A0A396RLA4</accession>